<dbReference type="EMBL" id="KF060943">
    <property type="protein sequence ID" value="AGZ90392.1"/>
    <property type="molecule type" value="Genomic_DNA"/>
</dbReference>
<dbReference type="Gene3D" id="3.40.50.10490">
    <property type="entry name" value="Glucose-6-phosphate isomerase like protein, domain 1"/>
    <property type="match status" value="1"/>
</dbReference>
<dbReference type="InterPro" id="IPR001865">
    <property type="entry name" value="Ribosomal_uS2"/>
</dbReference>
<dbReference type="AlphaFoldDB" id="U5YF98"/>
<dbReference type="NCBIfam" id="TIGR01011">
    <property type="entry name" value="rpsB_bact"/>
    <property type="match status" value="1"/>
</dbReference>
<dbReference type="PANTHER" id="PTHR12534:SF1">
    <property type="entry name" value="SMALL RIBOSOMAL SUBUNIT PROTEIN US2M"/>
    <property type="match status" value="1"/>
</dbReference>
<dbReference type="PRINTS" id="PR00395">
    <property type="entry name" value="RIBOSOMALS2"/>
</dbReference>
<geneLocation type="mitochondrion" evidence="5"/>
<keyword evidence="2 4" id="KW-0689">Ribosomal protein</keyword>
<reference evidence="5" key="1">
    <citation type="journal article" date="2013" name="Genome Biol. Evol.">
        <title>Tracing the evolution of streptophyte algae and their mitochondrial genome.</title>
        <authorList>
            <person name="Turmel M."/>
            <person name="Otis C."/>
            <person name="Lemieux C."/>
        </authorList>
    </citation>
    <scope>NUCLEOTIDE SEQUENCE</scope>
</reference>
<dbReference type="PANTHER" id="PTHR12534">
    <property type="entry name" value="30S RIBOSOMAL PROTEIN S2 PROKARYOTIC AND ORGANELLAR"/>
    <property type="match status" value="1"/>
</dbReference>
<evidence type="ECO:0000256" key="2">
    <source>
        <dbReference type="ARBA" id="ARBA00022980"/>
    </source>
</evidence>
<keyword evidence="5" id="KW-0496">Mitochondrion</keyword>
<dbReference type="GeneID" id="17675478"/>
<dbReference type="GO" id="GO:0006412">
    <property type="term" value="P:translation"/>
    <property type="evidence" value="ECO:0007669"/>
    <property type="project" value="InterPro"/>
</dbReference>
<dbReference type="CDD" id="cd01425">
    <property type="entry name" value="RPS2"/>
    <property type="match status" value="1"/>
</dbReference>
<dbReference type="SUPFAM" id="SSF52313">
    <property type="entry name" value="Ribosomal protein S2"/>
    <property type="match status" value="1"/>
</dbReference>
<name>U5YF98_9VIRI</name>
<dbReference type="InterPro" id="IPR023591">
    <property type="entry name" value="Ribosomal_uS2_flav_dom_sf"/>
</dbReference>
<comment type="similarity">
    <text evidence="1 4">Belongs to the universal ribosomal protein uS2 family.</text>
</comment>
<evidence type="ECO:0000256" key="4">
    <source>
        <dbReference type="RuleBase" id="RU003631"/>
    </source>
</evidence>
<evidence type="ECO:0000313" key="5">
    <source>
        <dbReference type="EMBL" id="AGZ90392.1"/>
    </source>
</evidence>
<dbReference type="InterPro" id="IPR005706">
    <property type="entry name" value="Ribosomal_uS2_bac/mit/plastid"/>
</dbReference>
<proteinExistence type="inferred from homology"/>
<sequence length="246" mass="29023">MFRYKLLIFQKLLNSKAHLGSKNPCSNTQYFIYGFRNTIPIINLEETLICLRRACNIIDLIIQSKGHLLFVSSSAPEYSKIIKETAFKTNQSFLLNKWTGGFLTNWKHMHNVYEHFQKFQQKKNFSIFISEKNQSHYNFLKPDCIIIFNVNQNYIAINEANLLKIPIIALVDSNVPVEIHKLITYPIPANDKSVQLIYLICNCFLKTILQRQRDNIKKFQIKKNHKKVFAVFLKKDFYFSEIYIDL</sequence>
<keyword evidence="3 4" id="KW-0687">Ribonucleoprotein</keyword>
<evidence type="ECO:0000256" key="3">
    <source>
        <dbReference type="ARBA" id="ARBA00023274"/>
    </source>
</evidence>
<evidence type="ECO:0000256" key="1">
    <source>
        <dbReference type="ARBA" id="ARBA00006242"/>
    </source>
</evidence>
<dbReference type="InterPro" id="IPR018130">
    <property type="entry name" value="Ribosomal_uS2_CS"/>
</dbReference>
<accession>U5YF98</accession>
<dbReference type="HAMAP" id="MF_00291_B">
    <property type="entry name" value="Ribosomal_uS2_B"/>
    <property type="match status" value="1"/>
</dbReference>
<dbReference type="PROSITE" id="PS00962">
    <property type="entry name" value="RIBOSOMAL_S2_1"/>
    <property type="match status" value="1"/>
</dbReference>
<dbReference type="Pfam" id="PF00318">
    <property type="entry name" value="Ribosomal_S2"/>
    <property type="match status" value="1"/>
</dbReference>
<organism evidence="5">
    <name type="scientific">Roya obtusa</name>
    <dbReference type="NCBI Taxonomy" id="104537"/>
    <lineage>
        <taxon>Eukaryota</taxon>
        <taxon>Viridiplantae</taxon>
        <taxon>Streptophyta</taxon>
        <taxon>Zygnematophyceae</taxon>
        <taxon>Zygnematophycidae</taxon>
        <taxon>Zygnematales</taxon>
        <taxon>Mesotaeniaceae</taxon>
        <taxon>Roya</taxon>
    </lineage>
</organism>
<dbReference type="PROSITE" id="PS00963">
    <property type="entry name" value="RIBOSOMAL_S2_2"/>
    <property type="match status" value="1"/>
</dbReference>
<dbReference type="GO" id="GO:0005763">
    <property type="term" value="C:mitochondrial small ribosomal subunit"/>
    <property type="evidence" value="ECO:0007669"/>
    <property type="project" value="TreeGrafter"/>
</dbReference>
<protein>
    <submittedName>
        <fullName evidence="5">Ribosomal protein S2</fullName>
    </submittedName>
</protein>
<dbReference type="GO" id="GO:0003735">
    <property type="term" value="F:structural constituent of ribosome"/>
    <property type="evidence" value="ECO:0007669"/>
    <property type="project" value="InterPro"/>
</dbReference>
<gene>
    <name evidence="5" type="primary">rps2</name>
</gene>
<dbReference type="RefSeq" id="YP_008816153.1">
    <property type="nucleotide sequence ID" value="NC_022863.1"/>
</dbReference>